<reference evidence="10 11" key="1">
    <citation type="journal article" date="2016" name="Nat. Commun.">
        <title>Thousands of microbial genomes shed light on interconnected biogeochemical processes in an aquifer system.</title>
        <authorList>
            <person name="Anantharaman K."/>
            <person name="Brown C.T."/>
            <person name="Hug L.A."/>
            <person name="Sharon I."/>
            <person name="Castelle C.J."/>
            <person name="Probst A.J."/>
            <person name="Thomas B.C."/>
            <person name="Singh A."/>
            <person name="Wilkins M.J."/>
            <person name="Karaoz U."/>
            <person name="Brodie E.L."/>
            <person name="Williams K.H."/>
            <person name="Hubbard S.S."/>
            <person name="Banfield J.F."/>
        </authorList>
    </citation>
    <scope>NUCLEOTIDE SEQUENCE [LARGE SCALE GENOMIC DNA]</scope>
</reference>
<dbReference type="Proteomes" id="UP000178534">
    <property type="component" value="Unassembled WGS sequence"/>
</dbReference>
<evidence type="ECO:0000256" key="7">
    <source>
        <dbReference type="ARBA" id="ARBA00023098"/>
    </source>
</evidence>
<accession>A0A1G2DE31</accession>
<comment type="caution">
    <text evidence="10">The sequence shown here is derived from an EMBL/GenBank/DDBJ whole genome shotgun (WGS) entry which is preliminary data.</text>
</comment>
<dbReference type="CDD" id="cd03505">
    <property type="entry name" value="Delta9-FADS-like"/>
    <property type="match status" value="1"/>
</dbReference>
<evidence type="ECO:0000256" key="9">
    <source>
        <dbReference type="SAM" id="Phobius"/>
    </source>
</evidence>
<evidence type="ECO:0000256" key="5">
    <source>
        <dbReference type="ARBA" id="ARBA00022989"/>
    </source>
</evidence>
<dbReference type="EMBL" id="MHLP01000033">
    <property type="protein sequence ID" value="OGZ11712.1"/>
    <property type="molecule type" value="Genomic_DNA"/>
</dbReference>
<keyword evidence="7" id="KW-0443">Lipid metabolism</keyword>
<keyword evidence="5 9" id="KW-1133">Transmembrane helix</keyword>
<evidence type="ECO:0000313" key="11">
    <source>
        <dbReference type="Proteomes" id="UP000178534"/>
    </source>
</evidence>
<evidence type="ECO:0000256" key="3">
    <source>
        <dbReference type="ARBA" id="ARBA00022692"/>
    </source>
</evidence>
<proteinExistence type="inferred from homology"/>
<dbReference type="GO" id="GO:0016717">
    <property type="term" value="F:oxidoreductase activity, acting on paired donors, with oxidation of a pair of donors resulting in the reduction of molecular oxygen to two molecules of water"/>
    <property type="evidence" value="ECO:0007669"/>
    <property type="project" value="InterPro"/>
</dbReference>
<keyword evidence="8 9" id="KW-0472">Membrane</keyword>
<evidence type="ECO:0000256" key="4">
    <source>
        <dbReference type="ARBA" id="ARBA00022832"/>
    </source>
</evidence>
<keyword evidence="4" id="KW-0276">Fatty acid metabolism</keyword>
<dbReference type="GO" id="GO:0016020">
    <property type="term" value="C:membrane"/>
    <property type="evidence" value="ECO:0007669"/>
    <property type="project" value="UniProtKB-SubCell"/>
</dbReference>
<comment type="similarity">
    <text evidence="2">Belongs to the fatty acid desaturase type 2 family.</text>
</comment>
<feature type="transmembrane region" description="Helical" evidence="9">
    <location>
        <begin position="180"/>
        <end position="199"/>
    </location>
</feature>
<name>A0A1G2DE31_9BACT</name>
<sequence>MDIFSGIFPLPWWGALLIALAFTHVTIVAVTIYLHRHITHRAVLLHPVVAHFFRFWLWLTTGMVTREWEAVHKKHHQKCETDEDPHSPEAQMHALGVRGAWGRLFFMFRFVVWRGVRSYVRWTNQHTDDVERLGVNAPRDRLERLLYARHTKLGLALMGTANIVLFGLAAGSCIWVVQMLWIPVFAAGVVNGIGHIWGYRNYTLPNFSRNILPWGILIGGEELHNNHHEDAASAKFSRKWWELDVGWCYIRVMEFFRLAEVKNISGR</sequence>
<dbReference type="PANTHER" id="PTHR11351">
    <property type="entry name" value="ACYL-COA DESATURASE"/>
    <property type="match status" value="1"/>
</dbReference>
<dbReference type="PANTHER" id="PTHR11351:SF33">
    <property type="entry name" value="DELTA-9 FATTY ACID DESATURASE, DESA"/>
    <property type="match status" value="1"/>
</dbReference>
<gene>
    <name evidence="10" type="ORF">A2942_04935</name>
</gene>
<evidence type="ECO:0000256" key="6">
    <source>
        <dbReference type="ARBA" id="ARBA00023002"/>
    </source>
</evidence>
<dbReference type="STRING" id="1798665.A2942_04935"/>
<dbReference type="InterPro" id="IPR015876">
    <property type="entry name" value="Acyl-CoA_DS"/>
</dbReference>
<keyword evidence="6" id="KW-0560">Oxidoreductase</keyword>
<dbReference type="GO" id="GO:0006631">
    <property type="term" value="P:fatty acid metabolic process"/>
    <property type="evidence" value="ECO:0007669"/>
    <property type="project" value="UniProtKB-KW"/>
</dbReference>
<protein>
    <submittedName>
        <fullName evidence="10">Fatty acid desaturase</fullName>
    </submittedName>
</protein>
<keyword evidence="3 9" id="KW-0812">Transmembrane</keyword>
<organism evidence="10 11">
    <name type="scientific">Candidatus Lloydbacteria bacterium RIFCSPLOWO2_01_FULL_50_20</name>
    <dbReference type="NCBI Taxonomy" id="1798665"/>
    <lineage>
        <taxon>Bacteria</taxon>
        <taxon>Candidatus Lloydiibacteriota</taxon>
    </lineage>
</organism>
<feature type="transmembrane region" description="Helical" evidence="9">
    <location>
        <begin position="12"/>
        <end position="35"/>
    </location>
</feature>
<evidence type="ECO:0000256" key="8">
    <source>
        <dbReference type="ARBA" id="ARBA00023136"/>
    </source>
</evidence>
<evidence type="ECO:0000256" key="2">
    <source>
        <dbReference type="ARBA" id="ARBA00008749"/>
    </source>
</evidence>
<evidence type="ECO:0000313" key="10">
    <source>
        <dbReference type="EMBL" id="OGZ11712.1"/>
    </source>
</evidence>
<feature type="transmembrane region" description="Helical" evidence="9">
    <location>
        <begin position="153"/>
        <end position="174"/>
    </location>
</feature>
<dbReference type="AlphaFoldDB" id="A0A1G2DE31"/>
<comment type="subcellular location">
    <subcellularLocation>
        <location evidence="1">Membrane</location>
        <topology evidence="1">Multi-pass membrane protein</topology>
    </subcellularLocation>
</comment>
<evidence type="ECO:0000256" key="1">
    <source>
        <dbReference type="ARBA" id="ARBA00004141"/>
    </source>
</evidence>